<feature type="chain" id="PRO_5017982401" evidence="1">
    <location>
        <begin position="21"/>
        <end position="825"/>
    </location>
</feature>
<evidence type="ECO:0000313" key="4">
    <source>
        <dbReference type="Proteomes" id="UP000273778"/>
    </source>
</evidence>
<dbReference type="Gene3D" id="2.60.40.3110">
    <property type="match status" value="1"/>
</dbReference>
<organism evidence="3 5">
    <name type="scientific">Shewanella psychromarinicola</name>
    <dbReference type="NCBI Taxonomy" id="2487742"/>
    <lineage>
        <taxon>Bacteria</taxon>
        <taxon>Pseudomonadati</taxon>
        <taxon>Pseudomonadota</taxon>
        <taxon>Gammaproteobacteria</taxon>
        <taxon>Alteromonadales</taxon>
        <taxon>Shewanellaceae</taxon>
        <taxon>Shewanella</taxon>
    </lineage>
</organism>
<reference evidence="2 4" key="1">
    <citation type="submission" date="2018-11" db="EMBL/GenBank/DDBJ databases">
        <title>Shewanella sp. M2.</title>
        <authorList>
            <person name="Hwang Y.J."/>
            <person name="Hwang C.Y."/>
        </authorList>
    </citation>
    <scope>NUCLEOTIDE SEQUENCE [LARGE SCALE GENOMIC DNA]</scope>
    <source>
        <strain evidence="2 4">M2</strain>
    </source>
</reference>
<feature type="signal peptide" evidence="1">
    <location>
        <begin position="1"/>
        <end position="20"/>
    </location>
</feature>
<dbReference type="GO" id="GO:0009297">
    <property type="term" value="P:pilus assembly"/>
    <property type="evidence" value="ECO:0007669"/>
    <property type="project" value="InterPro"/>
</dbReference>
<reference evidence="3" key="3">
    <citation type="submission" date="2018-11" db="EMBL/GenBank/DDBJ databases">
        <authorList>
            <person name="Hwang Y.J."/>
            <person name="Hwang C.Y."/>
        </authorList>
    </citation>
    <scope>NUCLEOTIDE SEQUENCE</scope>
    <source>
        <strain evidence="3">R106</strain>
    </source>
</reference>
<keyword evidence="1" id="KW-0732">Signal</keyword>
<dbReference type="OrthoDB" id="499138at2"/>
<dbReference type="InterPro" id="IPR042186">
    <property type="entry name" value="FimD_plug_dom"/>
</dbReference>
<protein>
    <submittedName>
        <fullName evidence="3">Fimbrial biogenesis outer membrane usher protein</fullName>
    </submittedName>
</protein>
<reference evidence="5" key="2">
    <citation type="submission" date="2018-11" db="EMBL/GenBank/DDBJ databases">
        <title>Shewanella sp. R106.</title>
        <authorList>
            <person name="Hwang Y.J."/>
            <person name="Hwang C.Y."/>
        </authorList>
    </citation>
    <scope>NUCLEOTIDE SEQUENCE [LARGE SCALE GENOMIC DNA]</scope>
    <source>
        <strain evidence="5">R106</strain>
    </source>
</reference>
<proteinExistence type="predicted"/>
<evidence type="ECO:0000313" key="2">
    <source>
        <dbReference type="EMBL" id="AZG36674.1"/>
    </source>
</evidence>
<evidence type="ECO:0000313" key="3">
    <source>
        <dbReference type="EMBL" id="RPA34525.1"/>
    </source>
</evidence>
<dbReference type="RefSeq" id="WP_124011723.1">
    <property type="nucleotide sequence ID" value="NZ_CP034073.1"/>
</dbReference>
<dbReference type="EMBL" id="CP034073">
    <property type="protein sequence ID" value="AZG36674.1"/>
    <property type="molecule type" value="Genomic_DNA"/>
</dbReference>
<name>A0A3N4E8G7_9GAMM</name>
<sequence>MARLCKLLLLLSLLPLSGLANEEIKLNPTGRDIRLQCLLRLQDSAIGDVELIITADQNIELPAKSTLALLADTIVPEVLEALAGYQHDDVLNQADFSQVGLNLTFDMSSLELIMQAPIEALKVSGLSFAAKKNTRRYIDASTLSGYTNLYLSSSNTENISEESQGFTDFNHLIEAGLNYRHALLEYEAVYNKLDGKSGVYSRQGTRLNIDFPNQGTRMVLGDFYSRPSGFQNGVDFLGFGVSRDFSLIPTRNVRPTAARQFTLERTSEVDVLIDGVVVKRLSLGAGSYNLEDIPLAEGVSDVELLITDRNGRQERINFSIATGMDLLKPGEFEYAFSSGVSSELVADKLKYDNDAFIVGGMFEYGVSPSLTLGVNLQAAQELYQLGQRSLFATPLGIFDLNVAYSHQDVVGEGVAASLGFDVDFADDPNNTQLSFFHEYFSQSFSRVDDFFSQQNISAINPINLMPTLNINRNFFTGRYSQSITQALRVSLTVNYVDSYQEQGDYWTISPALSGDLFDTPASWSIRLTHKDRQDDANEFNALFTLSWPFGGYSRVISSYSSDMEDLQTEYSYLKGIGKTGGVNMFIGGQRTSDTDANLEAGIDYSANRYNLNLQHTSRVNDLSNNESSHFSRAELASALVFSGANVAISRPVGDSFAIIQPYSNLANNRIDVDISDEGSRVYTDGLGAMVVPDLPAYSEQLISYEVTDLPPGYDLGDGVFALNPGYKQGYSLKVGSDAIITAMGSLFDKQTGEPISLLAGQAISQTDENFEALDFFTNRSGRFAISGLKPGSYLLKLNSKNVRTYQLVISDDSKALLRLGNLYVD</sequence>
<evidence type="ECO:0000256" key="1">
    <source>
        <dbReference type="SAM" id="SignalP"/>
    </source>
</evidence>
<dbReference type="Gene3D" id="2.60.40.2610">
    <property type="entry name" value="Outer membrane usher protein FimD, plug domain"/>
    <property type="match status" value="1"/>
</dbReference>
<dbReference type="EMBL" id="RKKB01000001">
    <property type="protein sequence ID" value="RPA34525.1"/>
    <property type="molecule type" value="Genomic_DNA"/>
</dbReference>
<accession>A0A3N4E8G7</accession>
<dbReference type="GO" id="GO:0009279">
    <property type="term" value="C:cell outer membrane"/>
    <property type="evidence" value="ECO:0007669"/>
    <property type="project" value="TreeGrafter"/>
</dbReference>
<dbReference type="Proteomes" id="UP000273778">
    <property type="component" value="Chromosome"/>
</dbReference>
<dbReference type="InterPro" id="IPR000015">
    <property type="entry name" value="Fimb_usher"/>
</dbReference>
<gene>
    <name evidence="3" type="ORF">EGC77_02250</name>
    <name evidence="2" type="ORF">EGC80_18600</name>
</gene>
<dbReference type="PANTHER" id="PTHR30451:SF5">
    <property type="entry name" value="SLR0019 PROTEIN"/>
    <property type="match status" value="1"/>
</dbReference>
<keyword evidence="4" id="KW-1185">Reference proteome</keyword>
<dbReference type="Pfam" id="PF00577">
    <property type="entry name" value="Usher"/>
    <property type="match status" value="1"/>
</dbReference>
<evidence type="ECO:0000313" key="5">
    <source>
        <dbReference type="Proteomes" id="UP000278855"/>
    </source>
</evidence>
<dbReference type="PANTHER" id="PTHR30451">
    <property type="entry name" value="OUTER MEMBRANE USHER PROTEIN"/>
    <property type="match status" value="1"/>
</dbReference>
<dbReference type="AlphaFoldDB" id="A0A3N4E8G7"/>
<dbReference type="KEGG" id="spsr:EGC80_18600"/>
<dbReference type="Proteomes" id="UP000278855">
    <property type="component" value="Unassembled WGS sequence"/>
</dbReference>
<dbReference type="GO" id="GO:0015473">
    <property type="term" value="F:fimbrial usher porin activity"/>
    <property type="evidence" value="ECO:0007669"/>
    <property type="project" value="InterPro"/>
</dbReference>